<dbReference type="Gene3D" id="1.20.272.10">
    <property type="match status" value="1"/>
</dbReference>
<comment type="catalytic activity">
    <reaction evidence="8">
        <text>DNA(n) + a 2'-deoxyribonucleoside 5'-triphosphate = DNA(n+1) + diphosphate</text>
        <dbReference type="Rhea" id="RHEA:22508"/>
        <dbReference type="Rhea" id="RHEA-COMP:17339"/>
        <dbReference type="Rhea" id="RHEA-COMP:17340"/>
        <dbReference type="ChEBI" id="CHEBI:33019"/>
        <dbReference type="ChEBI" id="CHEBI:61560"/>
        <dbReference type="ChEBI" id="CHEBI:173112"/>
        <dbReference type="EC" id="2.7.7.7"/>
    </reaction>
</comment>
<gene>
    <name evidence="11" type="ORF">PYK22_02023</name>
</gene>
<keyword evidence="3 11" id="KW-0808">Transferase</keyword>
<keyword evidence="12" id="KW-1185">Reference proteome</keyword>
<dbReference type="AlphaFoldDB" id="A0A0B6X0E7"/>
<dbReference type="InterPro" id="IPR027417">
    <property type="entry name" value="P-loop_NTPase"/>
</dbReference>
<dbReference type="EMBL" id="CBXV010000007">
    <property type="protein sequence ID" value="CDM66014.1"/>
    <property type="molecule type" value="Genomic_DNA"/>
</dbReference>
<dbReference type="SUPFAM" id="SSF48019">
    <property type="entry name" value="post-AAA+ oligomerization domain-like"/>
    <property type="match status" value="1"/>
</dbReference>
<accession>A0A0B6X0E7</accession>
<organism evidence="11 12">
    <name type="scientific">Pyrinomonas methylaliphatogenes</name>
    <dbReference type="NCBI Taxonomy" id="454194"/>
    <lineage>
        <taxon>Bacteria</taxon>
        <taxon>Pseudomonadati</taxon>
        <taxon>Acidobacteriota</taxon>
        <taxon>Blastocatellia</taxon>
        <taxon>Blastocatellales</taxon>
        <taxon>Pyrinomonadaceae</taxon>
        <taxon>Pyrinomonas</taxon>
    </lineage>
</organism>
<evidence type="ECO:0000256" key="2">
    <source>
        <dbReference type="ARBA" id="ARBA00017703"/>
    </source>
</evidence>
<reference evidence="11 12" key="1">
    <citation type="submission" date="2013-12" db="EMBL/GenBank/DDBJ databases">
        <authorList>
            <person name="Stott M."/>
        </authorList>
    </citation>
    <scope>NUCLEOTIDE SEQUENCE [LARGE SCALE GENOMIC DNA]</scope>
    <source>
        <strain evidence="11 12">K22</strain>
    </source>
</reference>
<evidence type="ECO:0000256" key="8">
    <source>
        <dbReference type="ARBA" id="ARBA00049244"/>
    </source>
</evidence>
<dbReference type="NCBIfam" id="TIGR01128">
    <property type="entry name" value="holA"/>
    <property type="match status" value="1"/>
</dbReference>
<dbReference type="GO" id="GO:0003677">
    <property type="term" value="F:DNA binding"/>
    <property type="evidence" value="ECO:0007669"/>
    <property type="project" value="InterPro"/>
</dbReference>
<evidence type="ECO:0000313" key="12">
    <source>
        <dbReference type="Proteomes" id="UP000031518"/>
    </source>
</evidence>
<dbReference type="InterPro" id="IPR005790">
    <property type="entry name" value="DNA_polIII_delta"/>
</dbReference>
<dbReference type="Gene3D" id="1.10.8.60">
    <property type="match status" value="1"/>
</dbReference>
<evidence type="ECO:0000256" key="5">
    <source>
        <dbReference type="ARBA" id="ARBA00022705"/>
    </source>
</evidence>
<keyword evidence="6" id="KW-0239">DNA-directed DNA polymerase</keyword>
<keyword evidence="5" id="KW-0235">DNA replication</keyword>
<reference evidence="11 12" key="2">
    <citation type="submission" date="2015-01" db="EMBL/GenBank/DDBJ databases">
        <title>Complete genome sequence of Pyrinomonas methylaliphatogenes type strain K22T.</title>
        <authorList>
            <person name="Lee K.C.Y."/>
            <person name="Power J.F."/>
            <person name="Dunfield P.F."/>
            <person name="Morgan X.C."/>
            <person name="Huttenhower C."/>
            <person name="Stott M.B."/>
        </authorList>
    </citation>
    <scope>NUCLEOTIDE SEQUENCE [LARGE SCALE GENOMIC DNA]</scope>
    <source>
        <strain evidence="11 12">K22</strain>
    </source>
</reference>
<proteinExistence type="inferred from homology"/>
<evidence type="ECO:0000256" key="4">
    <source>
        <dbReference type="ARBA" id="ARBA00022695"/>
    </source>
</evidence>
<evidence type="ECO:0000313" key="11">
    <source>
        <dbReference type="EMBL" id="CDM66014.1"/>
    </source>
</evidence>
<evidence type="ECO:0000256" key="6">
    <source>
        <dbReference type="ARBA" id="ARBA00022932"/>
    </source>
</evidence>
<dbReference type="PANTHER" id="PTHR34388">
    <property type="entry name" value="DNA POLYMERASE III SUBUNIT DELTA"/>
    <property type="match status" value="1"/>
</dbReference>
<dbReference type="RefSeq" id="WP_041976842.1">
    <property type="nucleotide sequence ID" value="NZ_CBXV010000007.1"/>
</dbReference>
<comment type="similarity">
    <text evidence="7">Belongs to the DNA polymerase HolA subunit family.</text>
</comment>
<dbReference type="SUPFAM" id="SSF52540">
    <property type="entry name" value="P-loop containing nucleoside triphosphate hydrolases"/>
    <property type="match status" value="1"/>
</dbReference>
<dbReference type="OrthoDB" id="1172326at2"/>
<feature type="domain" description="DNA polymerase III delta subunit-like C-terminal" evidence="10">
    <location>
        <begin position="215"/>
        <end position="330"/>
    </location>
</feature>
<dbReference type="EC" id="2.7.7.7" evidence="1"/>
<dbReference type="GO" id="GO:0006261">
    <property type="term" value="P:DNA-templated DNA replication"/>
    <property type="evidence" value="ECO:0007669"/>
    <property type="project" value="TreeGrafter"/>
</dbReference>
<dbReference type="Pfam" id="PF21694">
    <property type="entry name" value="DNA_pol3_delta_C"/>
    <property type="match status" value="1"/>
</dbReference>
<dbReference type="InterPro" id="IPR008921">
    <property type="entry name" value="DNA_pol3_clamp-load_cplx_C"/>
</dbReference>
<protein>
    <recommendedName>
        <fullName evidence="2">DNA polymerase III subunit delta</fullName>
        <ecNumber evidence="1">2.7.7.7</ecNumber>
    </recommendedName>
</protein>
<evidence type="ECO:0000256" key="3">
    <source>
        <dbReference type="ARBA" id="ARBA00022679"/>
    </source>
</evidence>
<keyword evidence="4 11" id="KW-0548">Nucleotidyltransferase</keyword>
<feature type="domain" description="DNA polymerase III delta N-terminal" evidence="9">
    <location>
        <begin position="22"/>
        <end position="136"/>
    </location>
</feature>
<dbReference type="Gene3D" id="3.40.50.300">
    <property type="entry name" value="P-loop containing nucleotide triphosphate hydrolases"/>
    <property type="match status" value="1"/>
</dbReference>
<dbReference type="STRING" id="454194.PYK22_02023"/>
<sequence>MSTLTREELRRQLKSGKLHPLYLLYGPEEYLREKAARAIADSALNGAPLREFNESRFDLAVADIQHALASAYELPVMGSRRVVHIANFSRLREADEEALGRYLVQPAETAVVIFTADDLDKRKRLSKLLLERCAAVEFPILNDMELAQWARGQLKELGATVDERTLHHIIALVGPHVRRLAIELEKLATAALPQGQITIDLVEALTDRSRELSNFELTDHLIRRDKKRALMTLRHLLADGAEPVMLLGLIASNYHRLALAKELMARGAPTSEVFRVVALPFSKREEFLATARRTDARVFARAIERIAAADLAIKTSQATPQLQLEMLICELSNL</sequence>
<dbReference type="GO" id="GO:0009360">
    <property type="term" value="C:DNA polymerase III complex"/>
    <property type="evidence" value="ECO:0007669"/>
    <property type="project" value="InterPro"/>
</dbReference>
<dbReference type="Proteomes" id="UP000031518">
    <property type="component" value="Unassembled WGS sequence"/>
</dbReference>
<evidence type="ECO:0000259" key="9">
    <source>
        <dbReference type="Pfam" id="PF06144"/>
    </source>
</evidence>
<name>A0A0B6X0E7_9BACT</name>
<dbReference type="GO" id="GO:0003887">
    <property type="term" value="F:DNA-directed DNA polymerase activity"/>
    <property type="evidence" value="ECO:0007669"/>
    <property type="project" value="UniProtKB-KW"/>
</dbReference>
<dbReference type="InterPro" id="IPR048466">
    <property type="entry name" value="DNA_pol3_delta-like_C"/>
</dbReference>
<dbReference type="PANTHER" id="PTHR34388:SF1">
    <property type="entry name" value="DNA POLYMERASE III SUBUNIT DELTA"/>
    <property type="match status" value="1"/>
</dbReference>
<evidence type="ECO:0000256" key="1">
    <source>
        <dbReference type="ARBA" id="ARBA00012417"/>
    </source>
</evidence>
<evidence type="ECO:0000256" key="7">
    <source>
        <dbReference type="ARBA" id="ARBA00034754"/>
    </source>
</evidence>
<evidence type="ECO:0000259" key="10">
    <source>
        <dbReference type="Pfam" id="PF21694"/>
    </source>
</evidence>
<dbReference type="InterPro" id="IPR010372">
    <property type="entry name" value="DNA_pol3_delta_N"/>
</dbReference>
<dbReference type="Pfam" id="PF06144">
    <property type="entry name" value="DNA_pol3_delta"/>
    <property type="match status" value="1"/>
</dbReference>